<dbReference type="Pfam" id="PF00094">
    <property type="entry name" value="VWD"/>
    <property type="match status" value="4"/>
</dbReference>
<feature type="domain" description="VWFD" evidence="14">
    <location>
        <begin position="1866"/>
        <end position="2049"/>
    </location>
</feature>
<keyword evidence="6" id="KW-1015">Disulfide bond</keyword>
<dbReference type="SMART" id="SM00832">
    <property type="entry name" value="C8"/>
    <property type="match status" value="4"/>
</dbReference>
<comment type="subunit">
    <text evidence="8">Homomultimer; disulfide-linked. The N- and C-terminus mediate their assembly into higher order structures to form filaments. The CTCK domains of two polypeptides associate in the endoplasmic reticulum to generate intermolecularly disulfide-bonded dimers. These dimers progress to the Golgi apparatus, which is a more acidic environment than the endoplasmic reticulum. Under acidic conditions, the N-termini form non-covalent intermolecular interactions that juxtapose assemblies from different CTCK-linked dimers to produce long, disulfide-linked polymers that remain highly compact until secretion.</text>
</comment>
<reference evidence="15" key="2">
    <citation type="submission" date="2025-09" db="UniProtKB">
        <authorList>
            <consortium name="Ensembl"/>
        </authorList>
    </citation>
    <scope>IDENTIFICATION</scope>
</reference>
<dbReference type="PROSITE" id="PS51233">
    <property type="entry name" value="VWFD"/>
    <property type="match status" value="4"/>
</dbReference>
<evidence type="ECO:0000259" key="13">
    <source>
        <dbReference type="PROSITE" id="PS50184"/>
    </source>
</evidence>
<dbReference type="Pfam" id="PF25962">
    <property type="entry name" value="TIL_OTOGL_Mucin"/>
    <property type="match status" value="1"/>
</dbReference>
<comment type="caution">
    <text evidence="9">Lacks conserved residue(s) required for the propagation of feature annotation.</text>
</comment>
<evidence type="ECO:0000256" key="7">
    <source>
        <dbReference type="ARBA" id="ARBA00023180"/>
    </source>
</evidence>
<dbReference type="PANTHER" id="PTHR11339">
    <property type="entry name" value="EXTRACELLULAR MATRIX GLYCOPROTEIN RELATED"/>
    <property type="match status" value="1"/>
</dbReference>
<dbReference type="GO" id="GO:0031012">
    <property type="term" value="C:extracellular matrix"/>
    <property type="evidence" value="ECO:0007669"/>
    <property type="project" value="TreeGrafter"/>
</dbReference>
<dbReference type="InterPro" id="IPR050780">
    <property type="entry name" value="Mucin_vWF_Thrombospondin_sf"/>
</dbReference>
<dbReference type="PROSITE" id="PS01208">
    <property type="entry name" value="VWFC_1"/>
    <property type="match status" value="1"/>
</dbReference>
<keyword evidence="3 11" id="KW-0732">Signal</keyword>
<dbReference type="GO" id="GO:0005615">
    <property type="term" value="C:extracellular space"/>
    <property type="evidence" value="ECO:0007669"/>
    <property type="project" value="TreeGrafter"/>
</dbReference>
<feature type="compositionally biased region" description="Low complexity" evidence="10">
    <location>
        <begin position="1621"/>
        <end position="1666"/>
    </location>
</feature>
<evidence type="ECO:0000256" key="3">
    <source>
        <dbReference type="ARBA" id="ARBA00022729"/>
    </source>
</evidence>
<dbReference type="SMART" id="SM00215">
    <property type="entry name" value="VWC_out"/>
    <property type="match status" value="2"/>
</dbReference>
<protein>
    <recommendedName>
        <fullName evidence="17">Mucin-5AC</fullName>
    </recommendedName>
</protein>
<feature type="region of interest" description="Disordered" evidence="10">
    <location>
        <begin position="1296"/>
        <end position="1334"/>
    </location>
</feature>
<evidence type="ECO:0000259" key="14">
    <source>
        <dbReference type="PROSITE" id="PS51233"/>
    </source>
</evidence>
<dbReference type="PROSITE" id="PS01225">
    <property type="entry name" value="CTCK_2"/>
    <property type="match status" value="1"/>
</dbReference>
<evidence type="ECO:0000256" key="1">
    <source>
        <dbReference type="ARBA" id="ARBA00004613"/>
    </source>
</evidence>
<dbReference type="PROSITE" id="PS50184">
    <property type="entry name" value="VWFC_2"/>
    <property type="match status" value="1"/>
</dbReference>
<dbReference type="CDD" id="cd19941">
    <property type="entry name" value="TIL"/>
    <property type="match status" value="3"/>
</dbReference>
<dbReference type="Pfam" id="PF08742">
    <property type="entry name" value="C8"/>
    <property type="match status" value="4"/>
</dbReference>
<dbReference type="SMART" id="SM00214">
    <property type="entry name" value="VWC"/>
    <property type="match status" value="4"/>
</dbReference>
<feature type="domain" description="VWFC" evidence="13">
    <location>
        <begin position="2138"/>
        <end position="2214"/>
    </location>
</feature>
<evidence type="ECO:0000256" key="8">
    <source>
        <dbReference type="ARBA" id="ARBA00063950"/>
    </source>
</evidence>
<dbReference type="InterPro" id="IPR025155">
    <property type="entry name" value="WxxW_domain"/>
</dbReference>
<reference evidence="15" key="1">
    <citation type="submission" date="2025-08" db="UniProtKB">
        <authorList>
            <consortium name="Ensembl"/>
        </authorList>
    </citation>
    <scope>IDENTIFICATION</scope>
</reference>
<organism evidence="15 16">
    <name type="scientific">Sphenodon punctatus</name>
    <name type="common">Tuatara</name>
    <name type="synonym">Hatteria punctata</name>
    <dbReference type="NCBI Taxonomy" id="8508"/>
    <lineage>
        <taxon>Eukaryota</taxon>
        <taxon>Metazoa</taxon>
        <taxon>Chordata</taxon>
        <taxon>Craniata</taxon>
        <taxon>Vertebrata</taxon>
        <taxon>Euteleostomi</taxon>
        <taxon>Lepidosauria</taxon>
        <taxon>Sphenodontia</taxon>
        <taxon>Sphenodontidae</taxon>
        <taxon>Sphenodon</taxon>
    </lineage>
</organism>
<keyword evidence="2" id="KW-0964">Secreted</keyword>
<feature type="region of interest" description="Disordered" evidence="10">
    <location>
        <begin position="1621"/>
        <end position="1667"/>
    </location>
</feature>
<feature type="compositionally biased region" description="Low complexity" evidence="10">
    <location>
        <begin position="1307"/>
        <end position="1328"/>
    </location>
</feature>
<name>A0A8D0GA59_SPHPU</name>
<evidence type="ECO:0000256" key="5">
    <source>
        <dbReference type="ARBA" id="ARBA00023008"/>
    </source>
</evidence>
<dbReference type="FunFam" id="2.10.25.10:FF:000153">
    <property type="entry name" value="MUC5B isoform 1"/>
    <property type="match status" value="1"/>
</dbReference>
<evidence type="ECO:0000256" key="11">
    <source>
        <dbReference type="SAM" id="SignalP"/>
    </source>
</evidence>
<evidence type="ECO:0000256" key="6">
    <source>
        <dbReference type="ARBA" id="ARBA00023157"/>
    </source>
</evidence>
<feature type="compositionally biased region" description="Polar residues" evidence="10">
    <location>
        <begin position="1297"/>
        <end position="1306"/>
    </location>
</feature>
<feature type="signal peptide" evidence="11">
    <location>
        <begin position="1"/>
        <end position="25"/>
    </location>
</feature>
<dbReference type="InterPro" id="IPR002919">
    <property type="entry name" value="TIL_dom"/>
</dbReference>
<dbReference type="InterPro" id="IPR014853">
    <property type="entry name" value="VWF/SSPO/ZAN-like_Cys-rich_dom"/>
</dbReference>
<dbReference type="InterPro" id="IPR001846">
    <property type="entry name" value="VWF_type-D"/>
</dbReference>
<dbReference type="SUPFAM" id="SSF57567">
    <property type="entry name" value="Serine protease inhibitors"/>
    <property type="match status" value="3"/>
</dbReference>
<dbReference type="InterPro" id="IPR006207">
    <property type="entry name" value="Cys_knot_C"/>
</dbReference>
<evidence type="ECO:0000256" key="4">
    <source>
        <dbReference type="ARBA" id="ARBA00022737"/>
    </source>
</evidence>
<keyword evidence="5" id="KW-0186">Copper</keyword>
<dbReference type="FunFam" id="2.10.25.10:FF:000414">
    <property type="entry name" value="von Willebrand factor"/>
    <property type="match status" value="1"/>
</dbReference>
<sequence>MGFGTGLRVPLWVLMLAICCEEMKAWVHRYDNPHVKKISNNKFLQFSFKSTAFNPAHNGRVCSTWGNFNFKTFDGDIFYFPGLCNYVFASHCKSVYEEFNIQIRRILVEKIPTLNHITMKLDGVVLEIAKDYVVLNGNRVQMPYSQSGVIIERSSIYVKVTAKIGLVFMWDEEQSILLEMDEKYANQTCGLCGDFNGNPTYDEFYSNDVKLTAVQFGNMQKMDGPTEVCQDPMPSSPGNCTDNFDNICHRILTGPSFFECNAMVEVNKYIESCVQDLCRCDQSQNSFCICNTIAEYSRQCAHAGGQPQNWRTQELCPKTCPFNMQYQECGSSCSDTCTNPDRSQFCEDHCMDGCFCPPGTVFDDINNSGCIPLQQCSCTYNGNSYAPGTSYSGQCHSCTCTGGQWSCKDISCPGTCSVEGGSHISTFDEKHYTIHGDCSYVISKLCTDDTFTVLGELRKCGLTDTETCLKSVVLSINGGQTIIVIKSGGGVFVNWIYTQLPISAANVTMFRPSSFFTIIQTNLGIQLEIQLIPIMQVYVHLDPSFKDQTCGLCGNFNNVQLDDFKAMSGVVEGTAAAFANTWKTLASCPDIKNNFENPCSLSIENEKYAQHWCGLLTDSKGPFAECHSAVNTAVYHSNCMFDTCNCEKSEDCLCAALSSYVRACANKGVFLSGWRTNICSKYSTSCPKSLSYSYSISSCQPTCRSLSEPDVTCNIKIIPVDGCTCEKGTYMDEYGKCVPASMCPCYYKGSPVPSGEVVHENGLVCACAQGKLNCIGALDPKPVCAAPMVYFDCRNATVGTPGAECQKSCQTLDMLCYSTQCMSGCMCPAGLVSDGKGNCIAEEECPCVHNDATYQPGEKIKVDCNTCVCKNRMWECSKEKCLGTCAVYGDGHYVTFDDKRYNFNGDCEYTLIQDHCTMSSSVNGTFRVITENIPCGTTGTTCSKSIKIFMGSYELKLSDEHFEVVKRGYGNQLPYKLRYMGIYLMIEINNGLILLWDKKTSIFIKLSPDFKGQVCGLCGNYDGNGINDFTTRSQSVVGDVLEFGNSWKASPTCPDAKCIKDPCSKNPYRKSWSQKQCSIINSQVFAACHSQVEPTRYYEACVTDACACDAGGDCECFCTAVAAYAQACSEVGVCVSWRTPSICPMFCDYYNPEGGCEWHYKACGAPCMKTCRNPSGRCLHMLPGLEGCYPHCPANKPYFSEDEMKCVEQCGCYDGEGNYHQPGTDFYSRENSCYCYYEGNRYAYKDVIYNTNDGIGGCITAICDVNGTIQRKVTECIEPTTTPPFTFTTVPVTTTTSLQSTPFSKPTASIGTEGTTEESTTPRSGTPTLLPPLPKTTATTVIASTQPTTCEPKCQWTQWFDVHKPSSDRQGGDLETYENIEAAGEKLCKKPQNIECRAENYPEQSIDQLEQKVQCNVDLGLICKNQDQSGKFKMCYNYQIKVYCCDDYTHCGGMTTIIATKASSTATPPFTSQNIPTVTATSLQSTPFSKPTALIGTATTRTGAVTPTTTIQSTPCQPKCAWSSWLDAHEPSSAIQDGDLETYENIRAAGGEVCEKPRDIECRAEDYPNVPIDQVGQKVQCDLEFGFVCRNEEQSGKLRKCFNYQIRVLCCDDYSHCPETTPATTTPTGSVGTATSQGTTQVSTSPGTTTPELGTTPLPPLSSTTGAVSTTRCQPKCAWSSWLDAHEPSSAIQDGDLETYENIRAAGGEVCEKPRDIECRAEDYPDVPIDQVGQKVQCDSEFGFVCKNEEQSGKLRQCFNYQIRVLCCDDYSQCLETTPATTTPTGSVAPPSTPSGTVTGNTFSLLLFQTNESWMVNNCTMAICEGDNRIALVLPPPVEEISCASGRPPVKVYEEDRCNYHYECDCICSGWGNSHYLTFDGTHYIFHDNCTYVLVKEIVTKHKNLSVLLDNYFCDAADGVSCPRSIIVNYDSNEILLVSQIQKGEITNKVKLNGFCKFSFTRDGISVAIAGTNMIVEIRDILASITFNGLTFSIKLPFNTFSHNTEGQCGTCSNDRSDECRLPNGNIASSCSEMAAFWKVPDSDKPYCEGPPTPPTPTPTPTSTQVPCRSTPLCELIMSDIFAECHEVLSPTMFYENCISDSCQNSNASVPCSSLEIYASLCTDKGVCTDWRSKTHGECCKLHYTLPQNNELLISEKWKSNCQECVCDPFSVTVQCKPLTCQTPPETPACEKEGFVPTAVLTAENPCCPETECSMYLLLSYSLEARAMQHNCTCCQELKSHKREVTLTCRDGTSINYDYIYVDQCQCMSTCIPETTTQPLFS</sequence>
<evidence type="ECO:0000259" key="12">
    <source>
        <dbReference type="PROSITE" id="PS01225"/>
    </source>
</evidence>
<keyword evidence="7" id="KW-0325">Glycoprotein</keyword>
<dbReference type="PANTHER" id="PTHR11339:SF408">
    <property type="entry name" value="MUCIN-5B"/>
    <property type="match status" value="1"/>
</dbReference>
<feature type="chain" id="PRO_5034500424" description="Mucin-5AC" evidence="11">
    <location>
        <begin position="26"/>
        <end position="2282"/>
    </location>
</feature>
<evidence type="ECO:0000256" key="9">
    <source>
        <dbReference type="PROSITE-ProRule" id="PRU00039"/>
    </source>
</evidence>
<dbReference type="Proteomes" id="UP000694392">
    <property type="component" value="Unplaced"/>
</dbReference>
<evidence type="ECO:0000256" key="2">
    <source>
        <dbReference type="ARBA" id="ARBA00022525"/>
    </source>
</evidence>
<dbReference type="Gene3D" id="2.10.25.10">
    <property type="entry name" value="Laminin"/>
    <property type="match status" value="3"/>
</dbReference>
<evidence type="ECO:0000256" key="10">
    <source>
        <dbReference type="SAM" id="MobiDB-lite"/>
    </source>
</evidence>
<dbReference type="SMART" id="SM00216">
    <property type="entry name" value="VWD"/>
    <property type="match status" value="4"/>
</dbReference>
<keyword evidence="4" id="KW-0677">Repeat</keyword>
<feature type="domain" description="VWFD" evidence="14">
    <location>
        <begin position="60"/>
        <end position="230"/>
    </location>
</feature>
<proteinExistence type="predicted"/>
<dbReference type="InterPro" id="IPR036084">
    <property type="entry name" value="Ser_inhib-like_sf"/>
</dbReference>
<feature type="domain" description="VWFD" evidence="14">
    <location>
        <begin position="883"/>
        <end position="1054"/>
    </location>
</feature>
<accession>A0A8D0GA59</accession>
<dbReference type="FunFam" id="2.10.25.10:FF:000674">
    <property type="entry name" value="Mucin-2"/>
    <property type="match status" value="1"/>
</dbReference>
<feature type="domain" description="VWFD" evidence="14">
    <location>
        <begin position="414"/>
        <end position="589"/>
    </location>
</feature>
<dbReference type="InterPro" id="IPR058753">
    <property type="entry name" value="TIL_OTOGL_Mucin"/>
</dbReference>
<dbReference type="GeneTree" id="ENSGT00940000156076"/>
<feature type="domain" description="CTCK" evidence="12">
    <location>
        <begin position="2167"/>
        <end position="2272"/>
    </location>
</feature>
<dbReference type="OMA" id="CTMATCE"/>
<dbReference type="Pfam" id="PF13330">
    <property type="entry name" value="Mucin2_WxxW"/>
    <property type="match status" value="3"/>
</dbReference>
<dbReference type="SMART" id="SM00041">
    <property type="entry name" value="CT"/>
    <property type="match status" value="1"/>
</dbReference>
<dbReference type="Ensembl" id="ENSSPUT00000003173.1">
    <property type="protein sequence ID" value="ENSSPUP00000002987.1"/>
    <property type="gene ID" value="ENSSPUG00000002105.1"/>
</dbReference>
<keyword evidence="16" id="KW-1185">Reference proteome</keyword>
<dbReference type="PROSITE" id="PS01185">
    <property type="entry name" value="CTCK_1"/>
    <property type="match status" value="1"/>
</dbReference>
<comment type="subcellular location">
    <subcellularLocation>
        <location evidence="1">Secreted</location>
    </subcellularLocation>
</comment>
<dbReference type="InterPro" id="IPR001007">
    <property type="entry name" value="VWF_dom"/>
</dbReference>
<evidence type="ECO:0000313" key="16">
    <source>
        <dbReference type="Proteomes" id="UP000694392"/>
    </source>
</evidence>
<evidence type="ECO:0008006" key="17">
    <source>
        <dbReference type="Google" id="ProtNLM"/>
    </source>
</evidence>
<evidence type="ECO:0000313" key="15">
    <source>
        <dbReference type="Ensembl" id="ENSSPUP00000002987.1"/>
    </source>
</evidence>
<dbReference type="Pfam" id="PF01826">
    <property type="entry name" value="TIL"/>
    <property type="match status" value="2"/>
</dbReference>
<dbReference type="Pfam" id="PF23244">
    <property type="entry name" value="VWF"/>
    <property type="match status" value="1"/>
</dbReference>